<dbReference type="OrthoDB" id="9796920at2"/>
<dbReference type="InterPro" id="IPR036754">
    <property type="entry name" value="YbaK/aa-tRNA-synt-asso_dom_sf"/>
</dbReference>
<dbReference type="InterPro" id="IPR007214">
    <property type="entry name" value="YbaK/aa-tRNA-synth-assoc-dom"/>
</dbReference>
<dbReference type="SUPFAM" id="SSF55826">
    <property type="entry name" value="YbaK/ProRS associated domain"/>
    <property type="match status" value="1"/>
</dbReference>
<feature type="domain" description="YbaK/aminoacyl-tRNA synthetase-associated" evidence="1">
    <location>
        <begin position="29"/>
        <end position="146"/>
    </location>
</feature>
<gene>
    <name evidence="2" type="ORF">FQ154_06265</name>
</gene>
<proteinExistence type="predicted"/>
<evidence type="ECO:0000313" key="3">
    <source>
        <dbReference type="Proteomes" id="UP000323856"/>
    </source>
</evidence>
<dbReference type="EMBL" id="VOBL01000005">
    <property type="protein sequence ID" value="KAA0977860.1"/>
    <property type="molecule type" value="Genomic_DNA"/>
</dbReference>
<dbReference type="RefSeq" id="WP_149619059.1">
    <property type="nucleotide sequence ID" value="NZ_VOBL01000005.1"/>
</dbReference>
<sequence length="166" mass="17271">MTDQLPAGVERMLNDAATRRLEVSVVNRPPANSLAEAAALLGILPRSIIKSLVLKRQDGTFLFALIPGDRVISWPKLRALLGANKLSMPSSDAAQAATGYERGTITPLGSSTPWPVVADLAVASGRICLGSGSHGHSAFVDSAALITALGAIEGDISDPDPQFRSS</sequence>
<dbReference type="Pfam" id="PF04073">
    <property type="entry name" value="tRNA_edit"/>
    <property type="match status" value="1"/>
</dbReference>
<dbReference type="Gene3D" id="3.90.960.10">
    <property type="entry name" value="YbaK/aminoacyl-tRNA synthetase-associated domain"/>
    <property type="match status" value="1"/>
</dbReference>
<dbReference type="Proteomes" id="UP000323856">
    <property type="component" value="Unassembled WGS sequence"/>
</dbReference>
<reference evidence="2 3" key="1">
    <citation type="submission" date="2019-07" db="EMBL/GenBank/DDBJ databases">
        <title>Analysis of the biochemical properties, biological activity and biotechnological potential of siderophores and biosurfactants produced by Antarctic psychrotolerant bacteria.</title>
        <authorList>
            <person name="Styczynski M."/>
            <person name="Krucon T."/>
            <person name="Decewicz P."/>
            <person name="Dziewit L."/>
        </authorList>
    </citation>
    <scope>NUCLEOTIDE SEQUENCE [LARGE SCALE GENOMIC DNA]</scope>
    <source>
        <strain evidence="2 3">ANT_H27</strain>
    </source>
</reference>
<dbReference type="GO" id="GO:0002161">
    <property type="term" value="F:aminoacyl-tRNA deacylase activity"/>
    <property type="evidence" value="ECO:0007669"/>
    <property type="project" value="InterPro"/>
</dbReference>
<dbReference type="AlphaFoldDB" id="A0A5B0EJF5"/>
<dbReference type="CDD" id="cd04332">
    <property type="entry name" value="YbaK_like"/>
    <property type="match status" value="1"/>
</dbReference>
<evidence type="ECO:0000259" key="1">
    <source>
        <dbReference type="Pfam" id="PF04073"/>
    </source>
</evidence>
<name>A0A5B0EJF5_9MICC</name>
<dbReference type="PANTHER" id="PTHR30411">
    <property type="entry name" value="CYTOPLASMIC PROTEIN"/>
    <property type="match status" value="1"/>
</dbReference>
<comment type="caution">
    <text evidence="2">The sequence shown here is derived from an EMBL/GenBank/DDBJ whole genome shotgun (WGS) entry which is preliminary data.</text>
</comment>
<evidence type="ECO:0000313" key="2">
    <source>
        <dbReference type="EMBL" id="KAA0977860.1"/>
    </source>
</evidence>
<protein>
    <submittedName>
        <fullName evidence="2">YbaK/EbsC family protein</fullName>
    </submittedName>
</protein>
<dbReference type="PANTHER" id="PTHR30411:SF1">
    <property type="entry name" value="CYTOPLASMIC PROTEIN"/>
    <property type="match status" value="1"/>
</dbReference>
<organism evidence="2 3">
    <name type="scientific">Paeniglutamicibacter gangotriensis</name>
    <dbReference type="NCBI Taxonomy" id="254787"/>
    <lineage>
        <taxon>Bacteria</taxon>
        <taxon>Bacillati</taxon>
        <taxon>Actinomycetota</taxon>
        <taxon>Actinomycetes</taxon>
        <taxon>Micrococcales</taxon>
        <taxon>Micrococcaceae</taxon>
        <taxon>Paeniglutamicibacter</taxon>
    </lineage>
</organism>
<accession>A0A5B0EJF5</accession>